<keyword evidence="3 6" id="KW-0812">Transmembrane</keyword>
<dbReference type="InterPro" id="IPR001279">
    <property type="entry name" value="Metallo-B-lactamas"/>
</dbReference>
<dbReference type="Proteomes" id="UP001168167">
    <property type="component" value="Unassembled WGS sequence"/>
</dbReference>
<keyword evidence="4 6" id="KW-1133">Transmembrane helix</keyword>
<evidence type="ECO:0000313" key="8">
    <source>
        <dbReference type="EMBL" id="MDM5147726.1"/>
    </source>
</evidence>
<feature type="transmembrane region" description="Helical" evidence="6">
    <location>
        <begin position="335"/>
        <end position="356"/>
    </location>
</feature>
<dbReference type="Pfam" id="PF00753">
    <property type="entry name" value="Lactamase_B"/>
    <property type="match status" value="1"/>
</dbReference>
<feature type="transmembrane region" description="Helical" evidence="6">
    <location>
        <begin position="426"/>
        <end position="448"/>
    </location>
</feature>
<protein>
    <submittedName>
        <fullName evidence="8">DNA internalization-related competence protein ComEC/Rec2</fullName>
    </submittedName>
</protein>
<feature type="domain" description="Metallo-beta-lactamase" evidence="7">
    <location>
        <begin position="510"/>
        <end position="694"/>
    </location>
</feature>
<keyword evidence="9" id="KW-1185">Reference proteome</keyword>
<feature type="transmembrane region" description="Helical" evidence="6">
    <location>
        <begin position="454"/>
        <end position="473"/>
    </location>
</feature>
<name>A0ABT7QLY2_9GAMM</name>
<feature type="transmembrane region" description="Helical" evidence="6">
    <location>
        <begin position="274"/>
        <end position="294"/>
    </location>
</feature>
<gene>
    <name evidence="8" type="ORF">NQX30_05010</name>
</gene>
<feature type="transmembrane region" description="Helical" evidence="6">
    <location>
        <begin position="301"/>
        <end position="329"/>
    </location>
</feature>
<evidence type="ECO:0000256" key="2">
    <source>
        <dbReference type="ARBA" id="ARBA00022475"/>
    </source>
</evidence>
<dbReference type="Pfam" id="PF03772">
    <property type="entry name" value="Competence"/>
    <property type="match status" value="1"/>
</dbReference>
<evidence type="ECO:0000313" key="9">
    <source>
        <dbReference type="Proteomes" id="UP001168167"/>
    </source>
</evidence>
<organism evidence="8 9">
    <name type="scientific">Candidatus Doriopsillibacter californiensis</name>
    <dbReference type="NCBI Taxonomy" id="2970740"/>
    <lineage>
        <taxon>Bacteria</taxon>
        <taxon>Pseudomonadati</taxon>
        <taxon>Pseudomonadota</taxon>
        <taxon>Gammaproteobacteria</taxon>
        <taxon>Candidatus Tethybacterales</taxon>
        <taxon>Candidatus Persebacteraceae</taxon>
        <taxon>Candidatus Doriopsillibacter</taxon>
    </lineage>
</organism>
<dbReference type="InterPro" id="IPR004797">
    <property type="entry name" value="Competence_ComEC/Rec2"/>
</dbReference>
<dbReference type="SUPFAM" id="SSF56281">
    <property type="entry name" value="Metallo-hydrolase/oxidoreductase"/>
    <property type="match status" value="1"/>
</dbReference>
<dbReference type="CDD" id="cd07731">
    <property type="entry name" value="ComA-like_MBL-fold"/>
    <property type="match status" value="1"/>
</dbReference>
<evidence type="ECO:0000256" key="1">
    <source>
        <dbReference type="ARBA" id="ARBA00004651"/>
    </source>
</evidence>
<comment type="subcellular location">
    <subcellularLocation>
        <location evidence="1">Cell membrane</location>
        <topology evidence="1">Multi-pass membrane protein</topology>
    </subcellularLocation>
</comment>
<keyword evidence="2" id="KW-1003">Cell membrane</keyword>
<dbReference type="SMART" id="SM00849">
    <property type="entry name" value="Lactamase_B"/>
    <property type="match status" value="1"/>
</dbReference>
<dbReference type="Gene3D" id="3.60.15.10">
    <property type="entry name" value="Ribonuclease Z/Hydroxyacylglutathione hydrolase-like"/>
    <property type="match status" value="1"/>
</dbReference>
<feature type="transmembrane region" description="Helical" evidence="6">
    <location>
        <begin position="47"/>
        <end position="64"/>
    </location>
</feature>
<comment type="caution">
    <text evidence="8">The sequence shown here is derived from an EMBL/GenBank/DDBJ whole genome shotgun (WGS) entry which is preliminary data.</text>
</comment>
<reference evidence="8" key="2">
    <citation type="journal article" date="2023" name="Microbiome">
        <title>Synthase-selected sorting approach identifies a beta-lactone synthase in a nudibranch symbiotic bacterium.</title>
        <authorList>
            <person name="Dzunkova M."/>
            <person name="La Clair J.J."/>
            <person name="Tyml T."/>
            <person name="Doud D."/>
            <person name="Schulz F."/>
            <person name="Piquer-Esteban S."/>
            <person name="Porcel Sanchis D."/>
            <person name="Osborn A."/>
            <person name="Robinson D."/>
            <person name="Louie K.B."/>
            <person name="Bowen B.P."/>
            <person name="Bowers R.M."/>
            <person name="Lee J."/>
            <person name="Arnau V."/>
            <person name="Diaz-Villanueva W."/>
            <person name="Stepanauskas R."/>
            <person name="Gosliner T."/>
            <person name="Date S.V."/>
            <person name="Northen T.R."/>
            <person name="Cheng J.F."/>
            <person name="Burkart M.D."/>
            <person name="Woyke T."/>
        </authorList>
    </citation>
    <scope>NUCLEOTIDE SEQUENCE</scope>
    <source>
        <strain evidence="8">Df01</strain>
    </source>
</reference>
<accession>A0ABT7QLY2</accession>
<dbReference type="PANTHER" id="PTHR30619:SF1">
    <property type="entry name" value="RECOMBINATION PROTEIN 2"/>
    <property type="match status" value="1"/>
</dbReference>
<dbReference type="InterPro" id="IPR052159">
    <property type="entry name" value="Competence_DNA_uptake"/>
</dbReference>
<evidence type="ECO:0000256" key="3">
    <source>
        <dbReference type="ARBA" id="ARBA00022692"/>
    </source>
</evidence>
<evidence type="ECO:0000256" key="4">
    <source>
        <dbReference type="ARBA" id="ARBA00022989"/>
    </source>
</evidence>
<sequence>MLPLSAIAFLSGVCLLQGQEELPSLSGMLLLLPPAFAAWRLKGKRRTAALLLFVFGFGFYWAACRAEWRLAQTLPPELEWRDIIVEGTVRGLPQTNEQRTRFDFDIERIVSPTMPLRLRVRLADYHRSGTPLAEIFNNAQLRLVVRIRPPSARLNPHGFDYAGYLFATGVRAVGYVRHREQVEIVRPGGGWREALRRQALAQPQQGDLLAAFVVGDRSAIDESQWRVLQRTGTAHLLSISGTHITLAAGFAALLVGWLWRRQQWLMRIMPAQKAAIVAAVPVALAYALLAGFGVPVRRSFLMFFAVAVALLSGGISSASQVMALAALVVVVVDPWAVSSAGFWLSFMLAGAVVLVLGSTGGRNWWHLLRVQCLISFFAMPFTLWFFNQASLLSPLANVVAVPVVGFFILPLVLLDVLLPGNALWTVASWGLSTLWAFLDYLSALPFAAWQPAAAPWWLFILACAGGIWLIMPAGMPARWTGMFPVLAMLLWQPSPLPVGTFHMTVLDIGQGTSVVIKTTNHTLVYDAGRSYAAKEIDSYLRGEGRRNLDMLIVSHDDIDHSGGAAELMHLKSPVKLLSSLPDSHPAVIAATHHQPCEAGQMWTWDGVTFEILHPQRETLTVLSDNASSCVLKIFGAGGSALLTGDISEKIEQALVASGKSLKTDVLLAPHHGSRHSSSSAFLHAVSPHTVIFSVGANNPYGHPHSTVLARSTAVGAGLYRTDTDGAVIVEVGPSDVRVQRWGPERKRYWQNTVASYGRSD</sequence>
<dbReference type="NCBIfam" id="TIGR00361">
    <property type="entry name" value="ComEC_Rec2"/>
    <property type="match status" value="1"/>
</dbReference>
<evidence type="ECO:0000259" key="7">
    <source>
        <dbReference type="SMART" id="SM00849"/>
    </source>
</evidence>
<evidence type="ECO:0000256" key="5">
    <source>
        <dbReference type="ARBA" id="ARBA00023136"/>
    </source>
</evidence>
<proteinExistence type="predicted"/>
<reference evidence="8" key="1">
    <citation type="submission" date="2022-08" db="EMBL/GenBank/DDBJ databases">
        <authorList>
            <person name="Dzunkova M."/>
            <person name="La Clair J."/>
            <person name="Tyml T."/>
            <person name="Doud D."/>
            <person name="Schulz F."/>
            <person name="Piquer S."/>
            <person name="Porcel Sanchis D."/>
            <person name="Osborn A."/>
            <person name="Robinson D."/>
            <person name="Louie K.B."/>
            <person name="Bowen B.P."/>
            <person name="Bowers R."/>
            <person name="Lee J."/>
            <person name="Arnau Llombart V."/>
            <person name="Diaz Villanueva W."/>
            <person name="Gosliner T."/>
            <person name="Northen T."/>
            <person name="Cheng J.-F."/>
            <person name="Burkart M.D."/>
            <person name="Woyke T."/>
        </authorList>
    </citation>
    <scope>NUCLEOTIDE SEQUENCE</scope>
    <source>
        <strain evidence="8">Df01</strain>
    </source>
</reference>
<feature type="transmembrane region" description="Helical" evidence="6">
    <location>
        <begin position="236"/>
        <end position="259"/>
    </location>
</feature>
<feature type="transmembrane region" description="Helical" evidence="6">
    <location>
        <begin position="368"/>
        <end position="386"/>
    </location>
</feature>
<dbReference type="InterPro" id="IPR004477">
    <property type="entry name" value="ComEC_N"/>
</dbReference>
<evidence type="ECO:0000256" key="6">
    <source>
        <dbReference type="SAM" id="Phobius"/>
    </source>
</evidence>
<dbReference type="Pfam" id="PF13567">
    <property type="entry name" value="DUF4131"/>
    <property type="match status" value="1"/>
</dbReference>
<dbReference type="NCBIfam" id="TIGR00360">
    <property type="entry name" value="ComEC_N-term"/>
    <property type="match status" value="1"/>
</dbReference>
<dbReference type="PANTHER" id="PTHR30619">
    <property type="entry name" value="DNA INTERNALIZATION/COMPETENCE PROTEIN COMEC/REC2"/>
    <property type="match status" value="1"/>
</dbReference>
<dbReference type="InterPro" id="IPR035681">
    <property type="entry name" value="ComA-like_MBL"/>
</dbReference>
<dbReference type="InterPro" id="IPR025405">
    <property type="entry name" value="DUF4131"/>
</dbReference>
<dbReference type="InterPro" id="IPR036866">
    <property type="entry name" value="RibonucZ/Hydroxyglut_hydro"/>
</dbReference>
<feature type="transmembrane region" description="Helical" evidence="6">
    <location>
        <begin position="392"/>
        <end position="414"/>
    </location>
</feature>
<keyword evidence="5 6" id="KW-0472">Membrane</keyword>
<dbReference type="EMBL" id="JANQAO010000003">
    <property type="protein sequence ID" value="MDM5147726.1"/>
    <property type="molecule type" value="Genomic_DNA"/>
</dbReference>